<dbReference type="Proteomes" id="UP001479290">
    <property type="component" value="Unassembled WGS sequence"/>
</dbReference>
<organism evidence="2 3">
    <name type="scientific">Culter alburnus</name>
    <name type="common">Topmouth culter</name>
    <dbReference type="NCBI Taxonomy" id="194366"/>
    <lineage>
        <taxon>Eukaryota</taxon>
        <taxon>Metazoa</taxon>
        <taxon>Chordata</taxon>
        <taxon>Craniata</taxon>
        <taxon>Vertebrata</taxon>
        <taxon>Euteleostomi</taxon>
        <taxon>Actinopterygii</taxon>
        <taxon>Neopterygii</taxon>
        <taxon>Teleostei</taxon>
        <taxon>Ostariophysi</taxon>
        <taxon>Cypriniformes</taxon>
        <taxon>Xenocyprididae</taxon>
        <taxon>Xenocypridinae</taxon>
        <taxon>Culter</taxon>
    </lineage>
</organism>
<name>A0AAW2AEP0_CULAL</name>
<feature type="compositionally biased region" description="Basic and acidic residues" evidence="1">
    <location>
        <begin position="46"/>
        <end position="56"/>
    </location>
</feature>
<proteinExistence type="predicted"/>
<keyword evidence="3" id="KW-1185">Reference proteome</keyword>
<reference evidence="2 3" key="1">
    <citation type="submission" date="2024-05" db="EMBL/GenBank/DDBJ databases">
        <title>A high-quality chromosomal-level genome assembly of Topmouth culter (Culter alburnus).</title>
        <authorList>
            <person name="Zhao H."/>
        </authorList>
    </citation>
    <scope>NUCLEOTIDE SEQUENCE [LARGE SCALE GENOMIC DNA]</scope>
    <source>
        <strain evidence="2">CATC2023</strain>
        <tissue evidence="2">Muscle</tissue>
    </source>
</reference>
<feature type="non-terminal residue" evidence="2">
    <location>
        <position position="64"/>
    </location>
</feature>
<evidence type="ECO:0000256" key="1">
    <source>
        <dbReference type="SAM" id="MobiDB-lite"/>
    </source>
</evidence>
<protein>
    <submittedName>
        <fullName evidence="2">Uncharacterized protein</fullName>
    </submittedName>
</protein>
<dbReference type="AlphaFoldDB" id="A0AAW2AEP0"/>
<sequence length="64" mass="7471">MSCSLLSDCQYLLLSHVRDSCFNKYWKGRKQLVWAHNLQGIRRIRQGNESRGDHGRPVPPASRF</sequence>
<feature type="region of interest" description="Disordered" evidence="1">
    <location>
        <begin position="45"/>
        <end position="64"/>
    </location>
</feature>
<comment type="caution">
    <text evidence="2">The sequence shown here is derived from an EMBL/GenBank/DDBJ whole genome shotgun (WGS) entry which is preliminary data.</text>
</comment>
<gene>
    <name evidence="2" type="ORF">ABG768_025238</name>
</gene>
<accession>A0AAW2AEP0</accession>
<evidence type="ECO:0000313" key="2">
    <source>
        <dbReference type="EMBL" id="KAK9971897.1"/>
    </source>
</evidence>
<dbReference type="EMBL" id="JAWDJR010000007">
    <property type="protein sequence ID" value="KAK9971897.1"/>
    <property type="molecule type" value="Genomic_DNA"/>
</dbReference>
<evidence type="ECO:0000313" key="3">
    <source>
        <dbReference type="Proteomes" id="UP001479290"/>
    </source>
</evidence>